<organism evidence="2 3">
    <name type="scientific">Shewanella submarina</name>
    <dbReference type="NCBI Taxonomy" id="2016376"/>
    <lineage>
        <taxon>Bacteria</taxon>
        <taxon>Pseudomonadati</taxon>
        <taxon>Pseudomonadota</taxon>
        <taxon>Gammaproteobacteria</taxon>
        <taxon>Alteromonadales</taxon>
        <taxon>Shewanellaceae</taxon>
        <taxon>Shewanella</taxon>
    </lineage>
</organism>
<feature type="transmembrane region" description="Helical" evidence="1">
    <location>
        <begin position="112"/>
        <end position="129"/>
    </location>
</feature>
<keyword evidence="1" id="KW-0472">Membrane</keyword>
<keyword evidence="1" id="KW-1133">Transmembrane helix</keyword>
<comment type="caution">
    <text evidence="2">The sequence shown here is derived from an EMBL/GenBank/DDBJ whole genome shotgun (WGS) entry which is preliminary data.</text>
</comment>
<evidence type="ECO:0000256" key="1">
    <source>
        <dbReference type="SAM" id="Phobius"/>
    </source>
</evidence>
<protein>
    <submittedName>
        <fullName evidence="2">Uncharacterized protein</fullName>
    </submittedName>
</protein>
<name>A0ABV7GE60_9GAMM</name>
<gene>
    <name evidence="2" type="ORF">ACFOE0_15885</name>
</gene>
<keyword evidence="3" id="KW-1185">Reference proteome</keyword>
<reference evidence="3" key="1">
    <citation type="journal article" date="2019" name="Int. J. Syst. Evol. Microbiol.">
        <title>The Global Catalogue of Microorganisms (GCM) 10K type strain sequencing project: providing services to taxonomists for standard genome sequencing and annotation.</title>
        <authorList>
            <consortium name="The Broad Institute Genomics Platform"/>
            <consortium name="The Broad Institute Genome Sequencing Center for Infectious Disease"/>
            <person name="Wu L."/>
            <person name="Ma J."/>
        </authorList>
    </citation>
    <scope>NUCLEOTIDE SEQUENCE [LARGE SCALE GENOMIC DNA]</scope>
    <source>
        <strain evidence="3">KCTC 52277</strain>
    </source>
</reference>
<proteinExistence type="predicted"/>
<evidence type="ECO:0000313" key="2">
    <source>
        <dbReference type="EMBL" id="MFC3139650.1"/>
    </source>
</evidence>
<dbReference type="Proteomes" id="UP001595621">
    <property type="component" value="Unassembled WGS sequence"/>
</dbReference>
<feature type="transmembrane region" description="Helical" evidence="1">
    <location>
        <begin position="72"/>
        <end position="92"/>
    </location>
</feature>
<keyword evidence="1" id="KW-0812">Transmembrane</keyword>
<accession>A0ABV7GE60</accession>
<sequence length="136" mass="15209">MTDTKNEATNKEAKGKTEDKKSLFPVRIETTDAAKDPLRLIIEILKDDKISDEDKTQLIVYSQERFKNRRKMAYASLYAIIGSLIFMLIAAIVDGFTDSTILAAIHQNSTMIGWIEGFLTAIVAAYYGVSAWRPAS</sequence>
<dbReference type="EMBL" id="JBHRTD010000017">
    <property type="protein sequence ID" value="MFC3139650.1"/>
    <property type="molecule type" value="Genomic_DNA"/>
</dbReference>
<evidence type="ECO:0000313" key="3">
    <source>
        <dbReference type="Proteomes" id="UP001595621"/>
    </source>
</evidence>
<dbReference type="RefSeq" id="WP_248936165.1">
    <property type="nucleotide sequence ID" value="NZ_JAKILF010000004.1"/>
</dbReference>